<evidence type="ECO:0000313" key="3">
    <source>
        <dbReference type="EMBL" id="QIV83037.1"/>
    </source>
</evidence>
<keyword evidence="3" id="KW-0547">Nucleotide-binding</keyword>
<dbReference type="CDD" id="cd16936">
    <property type="entry name" value="HATPase_RsbW-like"/>
    <property type="match status" value="1"/>
</dbReference>
<dbReference type="GO" id="GO:0004674">
    <property type="term" value="F:protein serine/threonine kinase activity"/>
    <property type="evidence" value="ECO:0007669"/>
    <property type="project" value="UniProtKB-KW"/>
</dbReference>
<sequence length="148" mass="15969">MTEQGDSASFAKIGVIAGPELAAQIRQELAAWLRQNLLLDPEKSSDVLLAVYEALANAAEFAYVGAPQPGPMHVRADYDDTAAVLTVTVTDEGHWRTNDNDINDVARGRGIPLMHALADRADIDATADGTEVRLQWDHIAQNCGSRTT</sequence>
<dbReference type="Proteomes" id="UP000501849">
    <property type="component" value="Chromosome"/>
</dbReference>
<protein>
    <submittedName>
        <fullName evidence="3">ATP-binding protein</fullName>
    </submittedName>
</protein>
<keyword evidence="3" id="KW-0067">ATP-binding</keyword>
<dbReference type="KEGG" id="mfre:EXE63_20685"/>
<dbReference type="InterPro" id="IPR050267">
    <property type="entry name" value="Anti-sigma-factor_SerPK"/>
</dbReference>
<keyword evidence="1" id="KW-0723">Serine/threonine-protein kinase</keyword>
<dbReference type="RefSeq" id="WP_168143474.1">
    <property type="nucleotide sequence ID" value="NZ_CBCSDT010000018.1"/>
</dbReference>
<dbReference type="SUPFAM" id="SSF55874">
    <property type="entry name" value="ATPase domain of HSP90 chaperone/DNA topoisomerase II/histidine kinase"/>
    <property type="match status" value="1"/>
</dbReference>
<dbReference type="InterPro" id="IPR036890">
    <property type="entry name" value="HATPase_C_sf"/>
</dbReference>
<gene>
    <name evidence="3" type="ORF">EXE63_20685</name>
</gene>
<dbReference type="Pfam" id="PF13581">
    <property type="entry name" value="HATPase_c_2"/>
    <property type="match status" value="1"/>
</dbReference>
<accession>A0A6H0SAH4</accession>
<dbReference type="Gene3D" id="3.30.565.10">
    <property type="entry name" value="Histidine kinase-like ATPase, C-terminal domain"/>
    <property type="match status" value="1"/>
</dbReference>
<dbReference type="PANTHER" id="PTHR35526">
    <property type="entry name" value="ANTI-SIGMA-F FACTOR RSBW-RELATED"/>
    <property type="match status" value="1"/>
</dbReference>
<keyword evidence="1" id="KW-0418">Kinase</keyword>
<keyword evidence="4" id="KW-1185">Reference proteome</keyword>
<feature type="domain" description="Histidine kinase/HSP90-like ATPase" evidence="2">
    <location>
        <begin position="18"/>
        <end position="136"/>
    </location>
</feature>
<name>A0A6H0SAH4_9MYCO</name>
<evidence type="ECO:0000259" key="2">
    <source>
        <dbReference type="Pfam" id="PF13581"/>
    </source>
</evidence>
<reference evidence="3 4" key="1">
    <citation type="submission" date="2019-04" db="EMBL/GenBank/DDBJ databases">
        <title>Draft, Whole-Genome Sequence of the Anthracene-degrading Mycobacterium frederiksbergense LB501T, Isolated from a Polycyclic Aromatic Hydrocarbon (PAH)-Contaminated Soil.</title>
        <authorList>
            <person name="Augelletti F."/>
        </authorList>
    </citation>
    <scope>NUCLEOTIDE SEQUENCE [LARGE SCALE GENOMIC DNA]</scope>
    <source>
        <strain evidence="3 4">LB 501T</strain>
    </source>
</reference>
<dbReference type="PANTHER" id="PTHR35526:SF3">
    <property type="entry name" value="ANTI-SIGMA-F FACTOR RSBW"/>
    <property type="match status" value="1"/>
</dbReference>
<keyword evidence="1" id="KW-0808">Transferase</keyword>
<dbReference type="GO" id="GO:0005524">
    <property type="term" value="F:ATP binding"/>
    <property type="evidence" value="ECO:0007669"/>
    <property type="project" value="UniProtKB-KW"/>
</dbReference>
<evidence type="ECO:0000256" key="1">
    <source>
        <dbReference type="ARBA" id="ARBA00022527"/>
    </source>
</evidence>
<dbReference type="InterPro" id="IPR003594">
    <property type="entry name" value="HATPase_dom"/>
</dbReference>
<dbReference type="EMBL" id="CP038799">
    <property type="protein sequence ID" value="QIV83037.1"/>
    <property type="molecule type" value="Genomic_DNA"/>
</dbReference>
<dbReference type="AlphaFoldDB" id="A0A6H0SAH4"/>
<proteinExistence type="predicted"/>
<evidence type="ECO:0000313" key="4">
    <source>
        <dbReference type="Proteomes" id="UP000501849"/>
    </source>
</evidence>
<organism evidence="3 4">
    <name type="scientific">Mycolicibacterium frederiksbergense</name>
    <dbReference type="NCBI Taxonomy" id="117567"/>
    <lineage>
        <taxon>Bacteria</taxon>
        <taxon>Bacillati</taxon>
        <taxon>Actinomycetota</taxon>
        <taxon>Actinomycetes</taxon>
        <taxon>Mycobacteriales</taxon>
        <taxon>Mycobacteriaceae</taxon>
        <taxon>Mycolicibacterium</taxon>
    </lineage>
</organism>